<evidence type="ECO:0000256" key="5">
    <source>
        <dbReference type="ARBA" id="ARBA00018429"/>
    </source>
</evidence>
<evidence type="ECO:0000256" key="1">
    <source>
        <dbReference type="ARBA" id="ARBA00001400"/>
    </source>
</evidence>
<gene>
    <name evidence="9 13" type="primary">ung</name>
    <name evidence="13" type="ORF">GPAL_3974</name>
</gene>
<proteinExistence type="inferred from homology"/>
<evidence type="ECO:0000259" key="12">
    <source>
        <dbReference type="SMART" id="SM00986"/>
    </source>
</evidence>
<evidence type="ECO:0000256" key="9">
    <source>
        <dbReference type="HAMAP-Rule" id="MF_00148"/>
    </source>
</evidence>
<dbReference type="PANTHER" id="PTHR11264">
    <property type="entry name" value="URACIL-DNA GLYCOSYLASE"/>
    <property type="match status" value="1"/>
</dbReference>
<evidence type="ECO:0000256" key="11">
    <source>
        <dbReference type="RuleBase" id="RU003780"/>
    </source>
</evidence>
<dbReference type="EMBL" id="BAEQ01000067">
    <property type="protein sequence ID" value="GAC30813.1"/>
    <property type="molecule type" value="Genomic_DNA"/>
</dbReference>
<feature type="domain" description="Uracil-DNA glycosylase-like" evidence="12">
    <location>
        <begin position="71"/>
        <end position="232"/>
    </location>
</feature>
<dbReference type="Pfam" id="PF03167">
    <property type="entry name" value="UDG"/>
    <property type="match status" value="1"/>
</dbReference>
<reference evidence="14" key="1">
    <citation type="journal article" date="2014" name="Environ. Microbiol.">
        <title>Comparative genomics of the marine bacterial genus Glaciecola reveals the high degree of genomic diversity and genomic characteristic for cold adaptation.</title>
        <authorList>
            <person name="Qin Q.L."/>
            <person name="Xie B.B."/>
            <person name="Yu Y."/>
            <person name="Shu Y.L."/>
            <person name="Rong J.C."/>
            <person name="Zhang Y.J."/>
            <person name="Zhao D.L."/>
            <person name="Chen X.L."/>
            <person name="Zhang X.Y."/>
            <person name="Chen B."/>
            <person name="Zhou B.C."/>
            <person name="Zhang Y.Z."/>
        </authorList>
    </citation>
    <scope>NUCLEOTIDE SEQUENCE [LARGE SCALE GENOMIC DNA]</scope>
    <source>
        <strain evidence="14">ACAM 615</strain>
    </source>
</reference>
<comment type="similarity">
    <text evidence="3 9 11">Belongs to the uracil-DNA glycosylase (UDG) superfamily. UNG family.</text>
</comment>
<name>K6ZPN2_9ALTE</name>
<accession>K6ZPN2</accession>
<dbReference type="InterPro" id="IPR036895">
    <property type="entry name" value="Uracil-DNA_glycosylase-like_sf"/>
</dbReference>
<dbReference type="SMART" id="SM00987">
    <property type="entry name" value="UreE_C"/>
    <property type="match status" value="1"/>
</dbReference>
<dbReference type="HAMAP" id="MF_00148">
    <property type="entry name" value="UDG"/>
    <property type="match status" value="1"/>
</dbReference>
<dbReference type="InterPro" id="IPR005122">
    <property type="entry name" value="Uracil-DNA_glycosylase-like"/>
</dbReference>
<dbReference type="NCBIfam" id="NF003591">
    <property type="entry name" value="PRK05254.1-4"/>
    <property type="match status" value="1"/>
</dbReference>
<keyword evidence="14" id="KW-1185">Reference proteome</keyword>
<dbReference type="GO" id="GO:0004844">
    <property type="term" value="F:uracil DNA N-glycosylase activity"/>
    <property type="evidence" value="ECO:0007669"/>
    <property type="project" value="UniProtKB-UniRule"/>
</dbReference>
<dbReference type="EC" id="3.2.2.27" evidence="4 9"/>
<evidence type="ECO:0000256" key="7">
    <source>
        <dbReference type="ARBA" id="ARBA00022801"/>
    </source>
</evidence>
<protein>
    <recommendedName>
        <fullName evidence="5 9">Uracil-DNA glycosylase</fullName>
        <shortName evidence="9">UDG</shortName>
        <ecNumber evidence="4 9">3.2.2.27</ecNumber>
    </recommendedName>
</protein>
<evidence type="ECO:0000256" key="4">
    <source>
        <dbReference type="ARBA" id="ARBA00012030"/>
    </source>
</evidence>
<dbReference type="Proteomes" id="UP000006251">
    <property type="component" value="Unassembled WGS sequence"/>
</dbReference>
<dbReference type="GO" id="GO:0097510">
    <property type="term" value="P:base-excision repair, AP site formation via deaminated base removal"/>
    <property type="evidence" value="ECO:0007669"/>
    <property type="project" value="TreeGrafter"/>
</dbReference>
<dbReference type="Gene3D" id="3.40.470.10">
    <property type="entry name" value="Uracil-DNA glycosylase-like domain"/>
    <property type="match status" value="1"/>
</dbReference>
<evidence type="ECO:0000313" key="14">
    <source>
        <dbReference type="Proteomes" id="UP000006251"/>
    </source>
</evidence>
<dbReference type="STRING" id="1121922.GCA_000428905_00223"/>
<sequence>MQTWETLFGINNLQQGIAKSVSNEVDKSNTAAPVNASLRAGMQSALSHVEDQRAAGKVIFPVQADVFNAFKLTTPENLKVVILGQDPYHGLNQSHGLCFSVLKGNTIPPSLRNIYKELATDIADFEKPEHGNLSHWAQQGVLLLNTVLTVEQGHANSHKNVGWEQFTDGVISIISSEFDNVIFLLWGAPAQKKATLIDKNRHTILTAVHPSPLSAYRGFFGCRHFSMTNRILKSLAKQPIDWLP</sequence>
<comment type="subcellular location">
    <subcellularLocation>
        <location evidence="9">Cytoplasm</location>
    </subcellularLocation>
</comment>
<dbReference type="InterPro" id="IPR018085">
    <property type="entry name" value="Ura-DNA_Glyclase_AS"/>
</dbReference>
<organism evidence="13 14">
    <name type="scientific">Brumicola pallidula DSM 14239 = ACAM 615</name>
    <dbReference type="NCBI Taxonomy" id="1121922"/>
    <lineage>
        <taxon>Bacteria</taxon>
        <taxon>Pseudomonadati</taxon>
        <taxon>Pseudomonadota</taxon>
        <taxon>Gammaproteobacteria</taxon>
        <taxon>Alteromonadales</taxon>
        <taxon>Alteromonadaceae</taxon>
        <taxon>Brumicola</taxon>
    </lineage>
</organism>
<keyword evidence="7 9" id="KW-0378">Hydrolase</keyword>
<evidence type="ECO:0000256" key="6">
    <source>
        <dbReference type="ARBA" id="ARBA00022763"/>
    </source>
</evidence>
<dbReference type="NCBIfam" id="NF003589">
    <property type="entry name" value="PRK05254.1-2"/>
    <property type="match status" value="1"/>
</dbReference>
<comment type="function">
    <text evidence="2 9 11">Excises uracil residues from the DNA which can arise as a result of misincorporation of dUMP residues by DNA polymerase or due to deamination of cytosine.</text>
</comment>
<dbReference type="NCBIfam" id="NF003592">
    <property type="entry name" value="PRK05254.1-5"/>
    <property type="match status" value="1"/>
</dbReference>
<keyword evidence="6 9" id="KW-0227">DNA damage</keyword>
<comment type="catalytic activity">
    <reaction evidence="1 9 11">
        <text>Hydrolyzes single-stranded DNA or mismatched double-stranded DNA and polynucleotides, releasing free uracil.</text>
        <dbReference type="EC" id="3.2.2.27"/>
    </reaction>
</comment>
<feature type="active site" description="Proton acceptor" evidence="9 10">
    <location>
        <position position="86"/>
    </location>
</feature>
<dbReference type="SMART" id="SM00986">
    <property type="entry name" value="UDG"/>
    <property type="match status" value="1"/>
</dbReference>
<dbReference type="PROSITE" id="PS00130">
    <property type="entry name" value="U_DNA_GLYCOSYLASE"/>
    <property type="match status" value="1"/>
</dbReference>
<dbReference type="SUPFAM" id="SSF52141">
    <property type="entry name" value="Uracil-DNA glycosylase-like"/>
    <property type="match status" value="1"/>
</dbReference>
<dbReference type="PANTHER" id="PTHR11264:SF0">
    <property type="entry name" value="URACIL-DNA GLYCOSYLASE"/>
    <property type="match status" value="1"/>
</dbReference>
<dbReference type="FunFam" id="3.40.470.10:FF:000001">
    <property type="entry name" value="Uracil-DNA glycosylase"/>
    <property type="match status" value="1"/>
</dbReference>
<evidence type="ECO:0000256" key="2">
    <source>
        <dbReference type="ARBA" id="ARBA00002631"/>
    </source>
</evidence>
<dbReference type="NCBIfam" id="NF003588">
    <property type="entry name" value="PRK05254.1-1"/>
    <property type="match status" value="1"/>
</dbReference>
<keyword evidence="9" id="KW-0963">Cytoplasm</keyword>
<dbReference type="AlphaFoldDB" id="K6ZPN2"/>
<evidence type="ECO:0000256" key="10">
    <source>
        <dbReference type="PROSITE-ProRule" id="PRU10072"/>
    </source>
</evidence>
<dbReference type="RefSeq" id="WP_006015474.1">
    <property type="nucleotide sequence ID" value="NZ_BAEQ01000067.1"/>
</dbReference>
<dbReference type="GO" id="GO:0005737">
    <property type="term" value="C:cytoplasm"/>
    <property type="evidence" value="ECO:0007669"/>
    <property type="project" value="UniProtKB-SubCell"/>
</dbReference>
<keyword evidence="8 9" id="KW-0234">DNA repair</keyword>
<dbReference type="NCBIfam" id="TIGR00628">
    <property type="entry name" value="ung"/>
    <property type="match status" value="1"/>
</dbReference>
<evidence type="ECO:0000256" key="8">
    <source>
        <dbReference type="ARBA" id="ARBA00023204"/>
    </source>
</evidence>
<comment type="caution">
    <text evidence="13">The sequence shown here is derived from an EMBL/GenBank/DDBJ whole genome shotgun (WGS) entry which is preliminary data.</text>
</comment>
<dbReference type="InterPro" id="IPR002043">
    <property type="entry name" value="UDG_fam1"/>
</dbReference>
<evidence type="ECO:0000313" key="13">
    <source>
        <dbReference type="EMBL" id="GAC30813.1"/>
    </source>
</evidence>
<dbReference type="CDD" id="cd10027">
    <property type="entry name" value="UDG-F1-like"/>
    <property type="match status" value="1"/>
</dbReference>
<evidence type="ECO:0000256" key="3">
    <source>
        <dbReference type="ARBA" id="ARBA00008184"/>
    </source>
</evidence>